<protein>
    <recommendedName>
        <fullName evidence="4">DUF4410 domain-containing protein</fullName>
    </recommendedName>
</protein>
<gene>
    <name evidence="2" type="ORF">NJQ99_11600</name>
</gene>
<keyword evidence="3" id="KW-1185">Reference proteome</keyword>
<reference evidence="2" key="1">
    <citation type="submission" date="2022-06" db="EMBL/GenBank/DDBJ databases">
        <title>Isolation and Genomics of Futiania mangrovii gen. nov., sp. nov., a Rare and Metabolically-versatile member in the Class Alphaproteobacteria.</title>
        <authorList>
            <person name="Liu L."/>
            <person name="Huang W.-C."/>
            <person name="Pan J."/>
            <person name="Li J."/>
            <person name="Huang Y."/>
            <person name="Du H."/>
            <person name="Liu Y."/>
            <person name="Li M."/>
        </authorList>
    </citation>
    <scope>NUCLEOTIDE SEQUENCE</scope>
    <source>
        <strain evidence="2">FT118</strain>
    </source>
</reference>
<evidence type="ECO:0000313" key="2">
    <source>
        <dbReference type="EMBL" id="MCP1337058.1"/>
    </source>
</evidence>
<proteinExistence type="predicted"/>
<dbReference type="AlphaFoldDB" id="A0A9J6PLY7"/>
<dbReference type="Proteomes" id="UP001055804">
    <property type="component" value="Unassembled WGS sequence"/>
</dbReference>
<dbReference type="EMBL" id="JAMZFT010000002">
    <property type="protein sequence ID" value="MCP1337058.1"/>
    <property type="molecule type" value="Genomic_DNA"/>
</dbReference>
<dbReference type="RefSeq" id="WP_269332994.1">
    <property type="nucleotide sequence ID" value="NZ_JAMZFT010000002.1"/>
</dbReference>
<name>A0A9J6PLY7_9PROT</name>
<sequence>MPSTTGTRRATVLAAALLMSGCATNATVSDVRWSRVYSEDALQAMSAGGMATEVIGANAEDATRDIRLPAHAGGAKLVPVQPGTARDRLVLVFDPRGAGAARTACMGGAASGAPAGGLKVTAVLCDGTVARAYGTQTVAAVSGPGAPGYAEAMRELLGAILPPSAIRRFEQPKP</sequence>
<keyword evidence="1" id="KW-0732">Signal</keyword>
<feature type="signal peptide" evidence="1">
    <location>
        <begin position="1"/>
        <end position="25"/>
    </location>
</feature>
<evidence type="ECO:0000256" key="1">
    <source>
        <dbReference type="SAM" id="SignalP"/>
    </source>
</evidence>
<accession>A0A9J6PLY7</accession>
<feature type="chain" id="PRO_5039885567" description="DUF4410 domain-containing protein" evidence="1">
    <location>
        <begin position="26"/>
        <end position="174"/>
    </location>
</feature>
<comment type="caution">
    <text evidence="2">The sequence shown here is derived from an EMBL/GenBank/DDBJ whole genome shotgun (WGS) entry which is preliminary data.</text>
</comment>
<organism evidence="2 3">
    <name type="scientific">Futiania mangrovi</name>
    <dbReference type="NCBI Taxonomy" id="2959716"/>
    <lineage>
        <taxon>Bacteria</taxon>
        <taxon>Pseudomonadati</taxon>
        <taxon>Pseudomonadota</taxon>
        <taxon>Alphaproteobacteria</taxon>
        <taxon>Futianiales</taxon>
        <taxon>Futianiaceae</taxon>
        <taxon>Futiania</taxon>
    </lineage>
</organism>
<evidence type="ECO:0000313" key="3">
    <source>
        <dbReference type="Proteomes" id="UP001055804"/>
    </source>
</evidence>
<evidence type="ECO:0008006" key="4">
    <source>
        <dbReference type="Google" id="ProtNLM"/>
    </source>
</evidence>